<feature type="domain" description="Phytocyanin" evidence="1">
    <location>
        <begin position="44"/>
        <end position="75"/>
    </location>
</feature>
<sequence>MGQKVNGKEQAPYPRLLESEILYVASPVAKYVTFEAKYVRSLATVYTVGDSSGWTIGVDYGTWAASKTFVVGDSL</sequence>
<dbReference type="PROSITE" id="PS51485">
    <property type="entry name" value="PHYTOCYANIN"/>
    <property type="match status" value="1"/>
</dbReference>
<organism evidence="2 3">
    <name type="scientific">Chenopodium quinoa</name>
    <name type="common">Quinoa</name>
    <dbReference type="NCBI Taxonomy" id="63459"/>
    <lineage>
        <taxon>Eukaryota</taxon>
        <taxon>Viridiplantae</taxon>
        <taxon>Streptophyta</taxon>
        <taxon>Embryophyta</taxon>
        <taxon>Tracheophyta</taxon>
        <taxon>Spermatophyta</taxon>
        <taxon>Magnoliopsida</taxon>
        <taxon>eudicotyledons</taxon>
        <taxon>Gunneridae</taxon>
        <taxon>Pentapetalae</taxon>
        <taxon>Caryophyllales</taxon>
        <taxon>Chenopodiaceae</taxon>
        <taxon>Chenopodioideae</taxon>
        <taxon>Atripliceae</taxon>
        <taxon>Chenopodium</taxon>
    </lineage>
</organism>
<reference evidence="2" key="2">
    <citation type="submission" date="2021-03" db="UniProtKB">
        <authorList>
            <consortium name="EnsemblPlants"/>
        </authorList>
    </citation>
    <scope>IDENTIFICATION</scope>
</reference>
<accession>A0A803MEC4</accession>
<keyword evidence="3" id="KW-1185">Reference proteome</keyword>
<dbReference type="Proteomes" id="UP000596660">
    <property type="component" value="Unplaced"/>
</dbReference>
<evidence type="ECO:0000313" key="2">
    <source>
        <dbReference type="EnsemblPlants" id="AUR62027817-RA:cds"/>
    </source>
</evidence>
<dbReference type="GO" id="GO:0009055">
    <property type="term" value="F:electron transfer activity"/>
    <property type="evidence" value="ECO:0007669"/>
    <property type="project" value="InterPro"/>
</dbReference>
<reference evidence="2" key="1">
    <citation type="journal article" date="2017" name="Nature">
        <title>The genome of Chenopodium quinoa.</title>
        <authorList>
            <person name="Jarvis D.E."/>
            <person name="Ho Y.S."/>
            <person name="Lightfoot D.J."/>
            <person name="Schmoeckel S.M."/>
            <person name="Li B."/>
            <person name="Borm T.J.A."/>
            <person name="Ohyanagi H."/>
            <person name="Mineta K."/>
            <person name="Michell C.T."/>
            <person name="Saber N."/>
            <person name="Kharbatia N.M."/>
            <person name="Rupper R.R."/>
            <person name="Sharp A.R."/>
            <person name="Dally N."/>
            <person name="Boughton B.A."/>
            <person name="Woo Y.H."/>
            <person name="Gao G."/>
            <person name="Schijlen E.G.W.M."/>
            <person name="Guo X."/>
            <person name="Momin A.A."/>
            <person name="Negrao S."/>
            <person name="Al-Babili S."/>
            <person name="Gehring C."/>
            <person name="Roessner U."/>
            <person name="Jung C."/>
            <person name="Murphy K."/>
            <person name="Arold S.T."/>
            <person name="Gojobori T."/>
            <person name="van der Linden C.G."/>
            <person name="van Loo E.N."/>
            <person name="Jellen E.N."/>
            <person name="Maughan P.J."/>
            <person name="Tester M."/>
        </authorList>
    </citation>
    <scope>NUCLEOTIDE SEQUENCE [LARGE SCALE GENOMIC DNA]</scope>
    <source>
        <strain evidence="2">cv. PI 614886</strain>
    </source>
</reference>
<dbReference type="Gene3D" id="2.60.40.420">
    <property type="entry name" value="Cupredoxins - blue copper proteins"/>
    <property type="match status" value="1"/>
</dbReference>
<dbReference type="AlphaFoldDB" id="A0A803MEC4"/>
<evidence type="ECO:0000313" key="3">
    <source>
        <dbReference type="Proteomes" id="UP000596660"/>
    </source>
</evidence>
<dbReference type="SUPFAM" id="SSF49503">
    <property type="entry name" value="Cupredoxins"/>
    <property type="match status" value="1"/>
</dbReference>
<dbReference type="Gramene" id="AUR62027817-RA">
    <property type="protein sequence ID" value="AUR62027817-RA:cds"/>
    <property type="gene ID" value="AUR62027817"/>
</dbReference>
<dbReference type="InterPro" id="IPR008972">
    <property type="entry name" value="Cupredoxin"/>
</dbReference>
<name>A0A803MEC4_CHEQI</name>
<evidence type="ECO:0000259" key="1">
    <source>
        <dbReference type="PROSITE" id="PS51485"/>
    </source>
</evidence>
<dbReference type="InterPro" id="IPR003245">
    <property type="entry name" value="Phytocyanin_dom"/>
</dbReference>
<proteinExistence type="predicted"/>
<protein>
    <recommendedName>
        <fullName evidence="1">Phytocyanin domain-containing protein</fullName>
    </recommendedName>
</protein>
<dbReference type="EnsemblPlants" id="AUR62027817-RA">
    <property type="protein sequence ID" value="AUR62027817-RA:cds"/>
    <property type="gene ID" value="AUR62027817"/>
</dbReference>